<protein>
    <submittedName>
        <fullName evidence="1">Uncharacterized protein</fullName>
    </submittedName>
</protein>
<evidence type="ECO:0000313" key="2">
    <source>
        <dbReference type="Proteomes" id="UP000250140"/>
    </source>
</evidence>
<evidence type="ECO:0000313" key="1">
    <source>
        <dbReference type="EMBL" id="OCL06266.1"/>
    </source>
</evidence>
<accession>A0A8E2EXB7</accession>
<dbReference type="EMBL" id="KV750103">
    <property type="protein sequence ID" value="OCL06266.1"/>
    <property type="molecule type" value="Genomic_DNA"/>
</dbReference>
<dbReference type="AlphaFoldDB" id="A0A8E2EXB7"/>
<organism evidence="1 2">
    <name type="scientific">Glonium stellatum</name>
    <dbReference type="NCBI Taxonomy" id="574774"/>
    <lineage>
        <taxon>Eukaryota</taxon>
        <taxon>Fungi</taxon>
        <taxon>Dikarya</taxon>
        <taxon>Ascomycota</taxon>
        <taxon>Pezizomycotina</taxon>
        <taxon>Dothideomycetes</taxon>
        <taxon>Pleosporomycetidae</taxon>
        <taxon>Gloniales</taxon>
        <taxon>Gloniaceae</taxon>
        <taxon>Glonium</taxon>
    </lineage>
</organism>
<proteinExistence type="predicted"/>
<gene>
    <name evidence="1" type="ORF">AOQ84DRAFT_80933</name>
</gene>
<keyword evidence="2" id="KW-1185">Reference proteome</keyword>
<dbReference type="OrthoDB" id="4521797at2759"/>
<dbReference type="Proteomes" id="UP000250140">
    <property type="component" value="Unassembled WGS sequence"/>
</dbReference>
<name>A0A8E2EXB7_9PEZI</name>
<sequence>MCLNSPAELIKRVSNFHCETSGGSPTVGDVLSIVNYLSGLSSSTDCVFPRSRGSTDSKCVQMARAGPAGSDLCFAGWAGGYDYASFNCNQMGVYLRNMANTCASNGLTGGYQEINLWDYLSTGGGNQGVPTSNEVTINMYHT</sequence>
<reference evidence="1 2" key="1">
    <citation type="journal article" date="2016" name="Nat. Commun.">
        <title>Ectomycorrhizal ecology is imprinted in the genome of the dominant symbiotic fungus Cenococcum geophilum.</title>
        <authorList>
            <consortium name="DOE Joint Genome Institute"/>
            <person name="Peter M."/>
            <person name="Kohler A."/>
            <person name="Ohm R.A."/>
            <person name="Kuo A."/>
            <person name="Krutzmann J."/>
            <person name="Morin E."/>
            <person name="Arend M."/>
            <person name="Barry K.W."/>
            <person name="Binder M."/>
            <person name="Choi C."/>
            <person name="Clum A."/>
            <person name="Copeland A."/>
            <person name="Grisel N."/>
            <person name="Haridas S."/>
            <person name="Kipfer T."/>
            <person name="LaButti K."/>
            <person name="Lindquist E."/>
            <person name="Lipzen A."/>
            <person name="Maire R."/>
            <person name="Meier B."/>
            <person name="Mihaltcheva S."/>
            <person name="Molinier V."/>
            <person name="Murat C."/>
            <person name="Poggeler S."/>
            <person name="Quandt C.A."/>
            <person name="Sperisen C."/>
            <person name="Tritt A."/>
            <person name="Tisserant E."/>
            <person name="Crous P.W."/>
            <person name="Henrissat B."/>
            <person name="Nehls U."/>
            <person name="Egli S."/>
            <person name="Spatafora J.W."/>
            <person name="Grigoriev I.V."/>
            <person name="Martin F.M."/>
        </authorList>
    </citation>
    <scope>NUCLEOTIDE SEQUENCE [LARGE SCALE GENOMIC DNA]</scope>
    <source>
        <strain evidence="1 2">CBS 207.34</strain>
    </source>
</reference>